<dbReference type="CDD" id="cd02440">
    <property type="entry name" value="AdoMet_MTases"/>
    <property type="match status" value="1"/>
</dbReference>
<evidence type="ECO:0000313" key="9">
    <source>
        <dbReference type="EMBL" id="KKS06961.1"/>
    </source>
</evidence>
<keyword evidence="4 7" id="KW-0808">Transferase</keyword>
<keyword evidence="3 7" id="KW-0489">Methyltransferase</keyword>
<feature type="binding site" evidence="7">
    <location>
        <position position="38"/>
    </location>
    <ligand>
        <name>S-adenosyl-L-methionine</name>
        <dbReference type="ChEBI" id="CHEBI:59789"/>
    </ligand>
</feature>
<keyword evidence="2" id="KW-0698">rRNA processing</keyword>
<dbReference type="AlphaFoldDB" id="A0A0G0YBH8"/>
<dbReference type="PANTHER" id="PTHR11727:SF7">
    <property type="entry name" value="DIMETHYLADENOSINE TRANSFERASE-RELATED"/>
    <property type="match status" value="1"/>
</dbReference>
<name>A0A0G0YBH8_UNCKA</name>
<dbReference type="EMBL" id="LCBF01000016">
    <property type="protein sequence ID" value="KKS06961.1"/>
    <property type="molecule type" value="Genomic_DNA"/>
</dbReference>
<dbReference type="PANTHER" id="PTHR11727">
    <property type="entry name" value="DIMETHYLADENOSINE TRANSFERASE"/>
    <property type="match status" value="1"/>
</dbReference>
<dbReference type="InterPro" id="IPR023165">
    <property type="entry name" value="rRNA_Ade_diMease-like_C"/>
</dbReference>
<evidence type="ECO:0000313" key="10">
    <source>
        <dbReference type="Proteomes" id="UP000034544"/>
    </source>
</evidence>
<dbReference type="SUPFAM" id="SSF53335">
    <property type="entry name" value="S-adenosyl-L-methionine-dependent methyltransferases"/>
    <property type="match status" value="1"/>
</dbReference>
<evidence type="ECO:0000256" key="7">
    <source>
        <dbReference type="PROSITE-ProRule" id="PRU01026"/>
    </source>
</evidence>
<evidence type="ECO:0000256" key="4">
    <source>
        <dbReference type="ARBA" id="ARBA00022679"/>
    </source>
</evidence>
<comment type="similarity">
    <text evidence="7">Belongs to the class I-like SAM-binding methyltransferase superfamily. rRNA adenine N(6)-methyltransferase family.</text>
</comment>
<keyword evidence="5 7" id="KW-0949">S-adenosyl-L-methionine</keyword>
<feature type="binding site" evidence="7">
    <location>
        <position position="88"/>
    </location>
    <ligand>
        <name>S-adenosyl-L-methionine</name>
        <dbReference type="ChEBI" id="CHEBI:59789"/>
    </ligand>
</feature>
<evidence type="ECO:0000259" key="8">
    <source>
        <dbReference type="SMART" id="SM00650"/>
    </source>
</evidence>
<accession>A0A0G0YBH8</accession>
<evidence type="ECO:0000256" key="3">
    <source>
        <dbReference type="ARBA" id="ARBA00022603"/>
    </source>
</evidence>
<dbReference type="GO" id="GO:0005829">
    <property type="term" value="C:cytosol"/>
    <property type="evidence" value="ECO:0007669"/>
    <property type="project" value="TreeGrafter"/>
</dbReference>
<dbReference type="PROSITE" id="PS51689">
    <property type="entry name" value="SAM_RNA_A_N6_MT"/>
    <property type="match status" value="1"/>
</dbReference>
<dbReference type="Proteomes" id="UP000034544">
    <property type="component" value="Unassembled WGS sequence"/>
</dbReference>
<dbReference type="NCBIfam" id="TIGR00755">
    <property type="entry name" value="ksgA"/>
    <property type="match status" value="1"/>
</dbReference>
<dbReference type="GO" id="GO:0003723">
    <property type="term" value="F:RNA binding"/>
    <property type="evidence" value="ECO:0007669"/>
    <property type="project" value="UniProtKB-UniRule"/>
</dbReference>
<comment type="caution">
    <text evidence="9">The sequence shown here is derived from an EMBL/GenBank/DDBJ whole genome shotgun (WGS) entry which is preliminary data.</text>
</comment>
<evidence type="ECO:0000256" key="5">
    <source>
        <dbReference type="ARBA" id="ARBA00022691"/>
    </source>
</evidence>
<feature type="binding site" evidence="7">
    <location>
        <position position="13"/>
    </location>
    <ligand>
        <name>S-adenosyl-L-methionine</name>
        <dbReference type="ChEBI" id="CHEBI:59789"/>
    </ligand>
</feature>
<keyword evidence="1" id="KW-0963">Cytoplasm</keyword>
<evidence type="ECO:0000256" key="2">
    <source>
        <dbReference type="ARBA" id="ARBA00022552"/>
    </source>
</evidence>
<evidence type="ECO:0000256" key="1">
    <source>
        <dbReference type="ARBA" id="ARBA00022490"/>
    </source>
</evidence>
<dbReference type="InterPro" id="IPR011530">
    <property type="entry name" value="rRNA_adenine_dimethylase"/>
</dbReference>
<reference evidence="9 10" key="1">
    <citation type="journal article" date="2015" name="Nature">
        <title>rRNA introns, odd ribosomes, and small enigmatic genomes across a large radiation of phyla.</title>
        <authorList>
            <person name="Brown C.T."/>
            <person name="Hug L.A."/>
            <person name="Thomas B.C."/>
            <person name="Sharon I."/>
            <person name="Castelle C.J."/>
            <person name="Singh A."/>
            <person name="Wilkins M.J."/>
            <person name="Williams K.H."/>
            <person name="Banfield J.F."/>
        </authorList>
    </citation>
    <scope>NUCLEOTIDE SEQUENCE [LARGE SCALE GENOMIC DNA]</scope>
</reference>
<dbReference type="Gene3D" id="1.10.8.100">
    <property type="entry name" value="Ribosomal RNA adenine dimethylase-like, domain 2"/>
    <property type="match status" value="1"/>
</dbReference>
<dbReference type="InterPro" id="IPR029063">
    <property type="entry name" value="SAM-dependent_MTases_sf"/>
</dbReference>
<gene>
    <name evidence="9" type="ORF">UU59_C0016G0018</name>
</gene>
<organism evidence="9 10">
    <name type="scientific">candidate division WWE3 bacterium GW2011_GWE1_41_27</name>
    <dbReference type="NCBI Taxonomy" id="1619131"/>
    <lineage>
        <taxon>Bacteria</taxon>
        <taxon>Katanobacteria</taxon>
    </lineage>
</organism>
<feature type="binding site" evidence="7">
    <location>
        <position position="107"/>
    </location>
    <ligand>
        <name>S-adenosyl-L-methionine</name>
        <dbReference type="ChEBI" id="CHEBI:59789"/>
    </ligand>
</feature>
<keyword evidence="6 7" id="KW-0694">RNA-binding</keyword>
<feature type="binding site" evidence="7">
    <location>
        <position position="11"/>
    </location>
    <ligand>
        <name>S-adenosyl-L-methionine</name>
        <dbReference type="ChEBI" id="CHEBI:59789"/>
    </ligand>
</feature>
<proteinExistence type="inferred from homology"/>
<dbReference type="PATRIC" id="fig|1619131.3.peg.412"/>
<dbReference type="Pfam" id="PF00398">
    <property type="entry name" value="RrnaAD"/>
    <property type="match status" value="1"/>
</dbReference>
<dbReference type="Gene3D" id="3.40.50.150">
    <property type="entry name" value="Vaccinia Virus protein VP39"/>
    <property type="match status" value="1"/>
</dbReference>
<feature type="domain" description="Ribosomal RNA adenine methylase transferase N-terminal" evidence="8">
    <location>
        <begin position="18"/>
        <end position="190"/>
    </location>
</feature>
<dbReference type="GO" id="GO:0000179">
    <property type="term" value="F:rRNA (adenine-N6,N6-)-dimethyltransferase activity"/>
    <property type="evidence" value="ECO:0007669"/>
    <property type="project" value="UniProtKB-UniRule"/>
</dbReference>
<dbReference type="InterPro" id="IPR020598">
    <property type="entry name" value="rRNA_Ade_methylase_Trfase_N"/>
</dbReference>
<feature type="binding site" evidence="7">
    <location>
        <position position="63"/>
    </location>
    <ligand>
        <name>S-adenosyl-L-methionine</name>
        <dbReference type="ChEBI" id="CHEBI:59789"/>
    </ligand>
</feature>
<dbReference type="SMART" id="SM00650">
    <property type="entry name" value="rADc"/>
    <property type="match status" value="1"/>
</dbReference>
<evidence type="ECO:0000256" key="6">
    <source>
        <dbReference type="ARBA" id="ARBA00022884"/>
    </source>
</evidence>
<sequence>MYEPIKSLGQNFLSKPSIVASMVDALGIVSGEDIIEIGPGHGILTEILLHRVSDRDVKVYSVEVDERFAKKLLGMYASEPAVEIIHDDILKWLPTFTSGRKVNVLGSLPYYITSPILHSVIKMDVMPEKVVFLIQKEVAEKVCSKVPDASYLSTFVQTFYDAELLFNVPKTEFTPAPKVDGAVIKLTRTNIEMDRGTIEKYEGFLHRAFSHPRKMLNKPFSKEELDKGGIDPKLRPQNLSPEEWLEFYKVLHSPESI</sequence>
<protein>
    <submittedName>
        <fullName evidence="9">Ribosomal RNA small subunit methyltransferase A</fullName>
    </submittedName>
</protein>
<dbReference type="InterPro" id="IPR001737">
    <property type="entry name" value="KsgA/Erm"/>
</dbReference>